<gene>
    <name evidence="1" type="ORF">ERS852461_00591</name>
</gene>
<dbReference type="EMBL" id="CZAE01000002">
    <property type="protein sequence ID" value="CUO57509.1"/>
    <property type="molecule type" value="Genomic_DNA"/>
</dbReference>
<dbReference type="Proteomes" id="UP000095606">
    <property type="component" value="Unassembled WGS sequence"/>
</dbReference>
<evidence type="ECO:0000313" key="1">
    <source>
        <dbReference type="EMBL" id="CUO57509.1"/>
    </source>
</evidence>
<name>A0A174G9I0_9BACE</name>
<proteinExistence type="predicted"/>
<protein>
    <submittedName>
        <fullName evidence="1">Uncharacterized protein</fullName>
    </submittedName>
</protein>
<sequence length="34" mass="3861">MGRKNTAVWGNSRISEDDELKLINKLERGGVRSM</sequence>
<accession>A0A174G9I0</accession>
<dbReference type="AlphaFoldDB" id="A0A174G9I0"/>
<organism evidence="1 2">
    <name type="scientific">Bacteroides faecis</name>
    <dbReference type="NCBI Taxonomy" id="674529"/>
    <lineage>
        <taxon>Bacteria</taxon>
        <taxon>Pseudomonadati</taxon>
        <taxon>Bacteroidota</taxon>
        <taxon>Bacteroidia</taxon>
        <taxon>Bacteroidales</taxon>
        <taxon>Bacteroidaceae</taxon>
        <taxon>Bacteroides</taxon>
    </lineage>
</organism>
<reference evidence="1 2" key="1">
    <citation type="submission" date="2015-09" db="EMBL/GenBank/DDBJ databases">
        <authorList>
            <consortium name="Pathogen Informatics"/>
        </authorList>
    </citation>
    <scope>NUCLEOTIDE SEQUENCE [LARGE SCALE GENOMIC DNA]</scope>
    <source>
        <strain evidence="1 2">2789STDY5834846</strain>
    </source>
</reference>
<evidence type="ECO:0000313" key="2">
    <source>
        <dbReference type="Proteomes" id="UP000095606"/>
    </source>
</evidence>